<dbReference type="RefSeq" id="WP_058519695.1">
    <property type="nucleotide sequence ID" value="NZ_CAAAIP010000010.1"/>
</dbReference>
<name>A0A0W0ZTQ1_9GAMM</name>
<reference evidence="1 2" key="1">
    <citation type="submission" date="2015-11" db="EMBL/GenBank/DDBJ databases">
        <title>Genomic analysis of 38 Legionella species identifies large and diverse effector repertoires.</title>
        <authorList>
            <person name="Burstein D."/>
            <person name="Amaro F."/>
            <person name="Zusman T."/>
            <person name="Lifshitz Z."/>
            <person name="Cohen O."/>
            <person name="Gilbert J.A."/>
            <person name="Pupko T."/>
            <person name="Shuman H.A."/>
            <person name="Segal G."/>
        </authorList>
    </citation>
    <scope>NUCLEOTIDE SEQUENCE [LARGE SCALE GENOMIC DNA]</scope>
    <source>
        <strain evidence="1 2">ATCC 49180</strain>
    </source>
</reference>
<gene>
    <name evidence="1" type="ORF">Ltuc_0404</name>
</gene>
<dbReference type="AlphaFoldDB" id="A0A0W0ZTQ1"/>
<organism evidence="1 2">
    <name type="scientific">Legionella tucsonensis</name>
    <dbReference type="NCBI Taxonomy" id="40335"/>
    <lineage>
        <taxon>Bacteria</taxon>
        <taxon>Pseudomonadati</taxon>
        <taxon>Pseudomonadota</taxon>
        <taxon>Gammaproteobacteria</taxon>
        <taxon>Legionellales</taxon>
        <taxon>Legionellaceae</taxon>
        <taxon>Legionella</taxon>
    </lineage>
</organism>
<evidence type="ECO:0000313" key="2">
    <source>
        <dbReference type="Proteomes" id="UP000054693"/>
    </source>
</evidence>
<proteinExistence type="predicted"/>
<dbReference type="OrthoDB" id="5641548at2"/>
<sequence>MSASETEIIDILEQAKVIPMLKEYLRFNNFNLEVEDGGICAGLAAVFCKYALEEREEKFFAMLDLLHKKGLDIKNQKNQGDQSEDLSQLNSFIAEILLAFLPQKFNTKLSQDDNGKLVKILIENEKESKIKETKSMTLQYNLGLTASPSVWTQIFKKFKNIDGCAMTITSPTHSIAVFMKDGKFRVYDPSYNKREICNSEKELTNLFKYDIS</sequence>
<dbReference type="Proteomes" id="UP000054693">
    <property type="component" value="Unassembled WGS sequence"/>
</dbReference>
<evidence type="ECO:0000313" key="1">
    <source>
        <dbReference type="EMBL" id="KTD72557.1"/>
    </source>
</evidence>
<accession>A0A0W0ZTQ1</accession>
<comment type="caution">
    <text evidence="1">The sequence shown here is derived from an EMBL/GenBank/DDBJ whole genome shotgun (WGS) entry which is preliminary data.</text>
</comment>
<dbReference type="EMBL" id="LNZA01000001">
    <property type="protein sequence ID" value="KTD72557.1"/>
    <property type="molecule type" value="Genomic_DNA"/>
</dbReference>
<protein>
    <submittedName>
        <fullName evidence="1">Ankyrin repeat-containing protein</fullName>
    </submittedName>
</protein>
<dbReference type="PATRIC" id="fig|40335.7.peg.421"/>
<keyword evidence="2" id="KW-1185">Reference proteome</keyword>
<dbReference type="STRING" id="40335.Ltuc_0404"/>